<keyword evidence="7" id="KW-1015">Disulfide bond</keyword>
<keyword evidence="2" id="KW-0645">Protease</keyword>
<protein>
    <submittedName>
        <fullName evidence="13">CUB domain-containing protein</fullName>
    </submittedName>
</protein>
<dbReference type="WBParaSite" id="NBR_0000610301-mRNA-1">
    <property type="protein sequence ID" value="NBR_0000610301-mRNA-1"/>
    <property type="gene ID" value="NBR_0000610301"/>
</dbReference>
<dbReference type="AlphaFoldDB" id="A0A0N4XTX5"/>
<reference evidence="13" key="1">
    <citation type="submission" date="2017-02" db="UniProtKB">
        <authorList>
            <consortium name="WormBaseParasite"/>
        </authorList>
    </citation>
    <scope>IDENTIFICATION</scope>
</reference>
<evidence type="ECO:0000256" key="5">
    <source>
        <dbReference type="ARBA" id="ARBA00022833"/>
    </source>
</evidence>
<dbReference type="SUPFAM" id="SSF49854">
    <property type="entry name" value="Spermadhesin, CUB domain"/>
    <property type="match status" value="1"/>
</dbReference>
<dbReference type="InterPro" id="IPR000742">
    <property type="entry name" value="EGF"/>
</dbReference>
<evidence type="ECO:0000256" key="1">
    <source>
        <dbReference type="ARBA" id="ARBA00022536"/>
    </source>
</evidence>
<keyword evidence="4" id="KW-0378">Hydrolase</keyword>
<evidence type="ECO:0000259" key="10">
    <source>
        <dbReference type="PROSITE" id="PS51864"/>
    </source>
</evidence>
<evidence type="ECO:0000313" key="13">
    <source>
        <dbReference type="WBParaSite" id="NBR_0000610301-mRNA-1"/>
    </source>
</evidence>
<evidence type="ECO:0000256" key="6">
    <source>
        <dbReference type="ARBA" id="ARBA00023049"/>
    </source>
</evidence>
<evidence type="ECO:0000256" key="8">
    <source>
        <dbReference type="PROSITE-ProRule" id="PRU00059"/>
    </source>
</evidence>
<keyword evidence="12" id="KW-1185">Reference proteome</keyword>
<keyword evidence="1" id="KW-0245">EGF-like domain</keyword>
<keyword evidence="6" id="KW-0482">Metalloprotease</keyword>
<dbReference type="InterPro" id="IPR001506">
    <property type="entry name" value="Peptidase_M12A"/>
</dbReference>
<dbReference type="PROSITE" id="PS51864">
    <property type="entry name" value="ASTACIN"/>
    <property type="match status" value="1"/>
</dbReference>
<dbReference type="PANTHER" id="PTHR10127">
    <property type="entry name" value="DISCOIDIN, CUB, EGF, LAMININ , AND ZINC METALLOPROTEASE DOMAIN CONTAINING"/>
    <property type="match status" value="1"/>
</dbReference>
<organism evidence="13">
    <name type="scientific">Nippostrongylus brasiliensis</name>
    <name type="common">Rat hookworm</name>
    <dbReference type="NCBI Taxonomy" id="27835"/>
    <lineage>
        <taxon>Eukaryota</taxon>
        <taxon>Metazoa</taxon>
        <taxon>Ecdysozoa</taxon>
        <taxon>Nematoda</taxon>
        <taxon>Chromadorea</taxon>
        <taxon>Rhabditida</taxon>
        <taxon>Rhabditina</taxon>
        <taxon>Rhabditomorpha</taxon>
        <taxon>Strongyloidea</taxon>
        <taxon>Heligmosomidae</taxon>
        <taxon>Nippostrongylus</taxon>
    </lineage>
</organism>
<sequence>MVPKDIKYTETLGSPFISFIDLLMMNMHYSCTDDCEPRTSAKCHNNGFVHPRDCQKCICPGGYGGDFCDERPKGCGQTLIATPQPQVFVDEVGNRDAGTTPREDFDMCYYWIKAPEGKRIKVKLLQFQPEGIAVDGCVYAGVEFKWQKDQMLSGPRYCSSQDAGTELISSSHLMPIITYNRMYASVAVIQYSFV</sequence>
<gene>
    <name evidence="11" type="ORF">NBR_LOCUS6104</name>
</gene>
<dbReference type="Gene3D" id="2.60.120.290">
    <property type="entry name" value="Spermadhesin, CUB domain"/>
    <property type="match status" value="1"/>
</dbReference>
<dbReference type="Proteomes" id="UP000271162">
    <property type="component" value="Unassembled WGS sequence"/>
</dbReference>
<feature type="domain" description="CUB" evidence="9">
    <location>
        <begin position="75"/>
        <end position="194"/>
    </location>
</feature>
<comment type="caution">
    <text evidence="8">Lacks conserved residue(s) required for the propagation of feature annotation.</text>
</comment>
<dbReference type="InterPro" id="IPR035914">
    <property type="entry name" value="Sperma_CUB_dom_sf"/>
</dbReference>
<evidence type="ECO:0000256" key="4">
    <source>
        <dbReference type="ARBA" id="ARBA00022801"/>
    </source>
</evidence>
<feature type="domain" description="Peptidase M12A" evidence="10">
    <location>
        <begin position="1"/>
        <end position="32"/>
    </location>
</feature>
<dbReference type="GO" id="GO:0006508">
    <property type="term" value="P:proteolysis"/>
    <property type="evidence" value="ECO:0007669"/>
    <property type="project" value="UniProtKB-KW"/>
</dbReference>
<evidence type="ECO:0000313" key="12">
    <source>
        <dbReference type="Proteomes" id="UP000271162"/>
    </source>
</evidence>
<keyword evidence="5" id="KW-0862">Zinc</keyword>
<evidence type="ECO:0000256" key="2">
    <source>
        <dbReference type="ARBA" id="ARBA00022670"/>
    </source>
</evidence>
<dbReference type="GO" id="GO:0046872">
    <property type="term" value="F:metal ion binding"/>
    <property type="evidence" value="ECO:0007669"/>
    <property type="project" value="UniProtKB-KW"/>
</dbReference>
<evidence type="ECO:0000256" key="3">
    <source>
        <dbReference type="ARBA" id="ARBA00022723"/>
    </source>
</evidence>
<dbReference type="OMA" id="RTSAKCH"/>
<dbReference type="PANTHER" id="PTHR10127:SF793">
    <property type="entry name" value="ZINC METALLOPROTEINASE NAS-31"/>
    <property type="match status" value="1"/>
</dbReference>
<dbReference type="GO" id="GO:0004222">
    <property type="term" value="F:metalloendopeptidase activity"/>
    <property type="evidence" value="ECO:0007669"/>
    <property type="project" value="InterPro"/>
</dbReference>
<evidence type="ECO:0000256" key="7">
    <source>
        <dbReference type="ARBA" id="ARBA00023157"/>
    </source>
</evidence>
<evidence type="ECO:0000313" key="11">
    <source>
        <dbReference type="EMBL" id="VDL69693.1"/>
    </source>
</evidence>
<dbReference type="PROSITE" id="PS01180">
    <property type="entry name" value="CUB"/>
    <property type="match status" value="1"/>
</dbReference>
<name>A0A0N4XTX5_NIPBR</name>
<proteinExistence type="predicted"/>
<dbReference type="PROSITE" id="PS01186">
    <property type="entry name" value="EGF_2"/>
    <property type="match status" value="1"/>
</dbReference>
<keyword evidence="3" id="KW-0479">Metal-binding</keyword>
<evidence type="ECO:0000259" key="9">
    <source>
        <dbReference type="PROSITE" id="PS01180"/>
    </source>
</evidence>
<dbReference type="EMBL" id="UYSL01019777">
    <property type="protein sequence ID" value="VDL69693.1"/>
    <property type="molecule type" value="Genomic_DNA"/>
</dbReference>
<accession>A0A0N4XTX5</accession>
<dbReference type="InterPro" id="IPR000859">
    <property type="entry name" value="CUB_dom"/>
</dbReference>
<reference evidence="11 12" key="2">
    <citation type="submission" date="2018-11" db="EMBL/GenBank/DDBJ databases">
        <authorList>
            <consortium name="Pathogen Informatics"/>
        </authorList>
    </citation>
    <scope>NUCLEOTIDE SEQUENCE [LARGE SCALE GENOMIC DNA]</scope>
</reference>